<dbReference type="AlphaFoldDB" id="A0A097AQS4"/>
<reference evidence="2" key="1">
    <citation type="journal article" date="2015" name="Genome Announc.">
        <title>Whole-Genome Sequences of 80 Environmental and Clinical Isolates of Burkholderia pseudomallei.</title>
        <authorList>
            <person name="Johnson S.L."/>
            <person name="Baker A.L."/>
            <person name="Chain P.S."/>
            <person name="Currie B.J."/>
            <person name="Daligault H.E."/>
            <person name="Davenport K.W."/>
            <person name="Davis C.B."/>
            <person name="Inglis T.J."/>
            <person name="Kaestli M."/>
            <person name="Koren S."/>
            <person name="Mayo M."/>
            <person name="Merritt A.J."/>
            <person name="Price E.P."/>
            <person name="Sarovich D.S."/>
            <person name="Warner J."/>
            <person name="Rosovitz M.J."/>
        </authorList>
    </citation>
    <scope>NUCLEOTIDE SEQUENCE [LARGE SCALE GENOMIC DNA]</scope>
    <source>
        <strain evidence="2">DSM 2030</strain>
    </source>
</reference>
<name>A0A097AQS4_THEKI</name>
<dbReference type="EMBL" id="CP009170">
    <property type="protein sequence ID" value="AIS52142.1"/>
    <property type="molecule type" value="Genomic_DNA"/>
</dbReference>
<dbReference type="STRING" id="2325.TKV_c09650"/>
<keyword evidence="2" id="KW-1185">Reference proteome</keyword>
<organism evidence="1 2">
    <name type="scientific">Thermoanaerobacter kivui</name>
    <name type="common">Acetogenium kivui</name>
    <dbReference type="NCBI Taxonomy" id="2325"/>
    <lineage>
        <taxon>Bacteria</taxon>
        <taxon>Bacillati</taxon>
        <taxon>Bacillota</taxon>
        <taxon>Clostridia</taxon>
        <taxon>Thermoanaerobacterales</taxon>
        <taxon>Thermoanaerobacteraceae</taxon>
        <taxon>Thermoanaerobacter</taxon>
    </lineage>
</organism>
<sequence>MLAKYIASNDKCIAILGNKRGETADLAISRSSGVDIVVNGFFKDVLRVFDGKGGGNANMSKVEAPQRD</sequence>
<accession>A0A097AQS4</accession>
<protein>
    <submittedName>
        <fullName evidence="1">Uncharacterized protein</fullName>
    </submittedName>
</protein>
<dbReference type="HOGENOM" id="CLU_2792652_0_0_9"/>
<dbReference type="RefSeq" id="WP_049684941.1">
    <property type="nucleotide sequence ID" value="NZ_CP009170.1"/>
</dbReference>
<evidence type="ECO:0000313" key="1">
    <source>
        <dbReference type="EMBL" id="AIS52142.1"/>
    </source>
</evidence>
<dbReference type="KEGG" id="tki:TKV_c09650"/>
<gene>
    <name evidence="1" type="ORF">TKV_c09650</name>
</gene>
<evidence type="ECO:0000313" key="2">
    <source>
        <dbReference type="Proteomes" id="UP000029669"/>
    </source>
</evidence>
<proteinExistence type="predicted"/>
<dbReference type="eggNOG" id="COG0013">
    <property type="taxonomic scope" value="Bacteria"/>
</dbReference>
<dbReference type="Proteomes" id="UP000029669">
    <property type="component" value="Chromosome"/>
</dbReference>